<protein>
    <submittedName>
        <fullName evidence="1">Uncharacterized protein</fullName>
    </submittedName>
</protein>
<evidence type="ECO:0000313" key="1">
    <source>
        <dbReference type="EnsemblMetazoa" id="GPAI009251-PA"/>
    </source>
</evidence>
<accession>A0A1A9ZB52</accession>
<evidence type="ECO:0000313" key="2">
    <source>
        <dbReference type="Proteomes" id="UP000092445"/>
    </source>
</evidence>
<dbReference type="STRING" id="7398.A0A1A9ZB52"/>
<organism evidence="1 2">
    <name type="scientific">Glossina pallidipes</name>
    <name type="common">Tsetse fly</name>
    <dbReference type="NCBI Taxonomy" id="7398"/>
    <lineage>
        <taxon>Eukaryota</taxon>
        <taxon>Metazoa</taxon>
        <taxon>Ecdysozoa</taxon>
        <taxon>Arthropoda</taxon>
        <taxon>Hexapoda</taxon>
        <taxon>Insecta</taxon>
        <taxon>Pterygota</taxon>
        <taxon>Neoptera</taxon>
        <taxon>Endopterygota</taxon>
        <taxon>Diptera</taxon>
        <taxon>Brachycera</taxon>
        <taxon>Muscomorpha</taxon>
        <taxon>Hippoboscoidea</taxon>
        <taxon>Glossinidae</taxon>
        <taxon>Glossina</taxon>
    </lineage>
</organism>
<proteinExistence type="predicted"/>
<sequence>MSTTIEYALDFEQYMQMRSAAAAISRRISRNKKPNRPAASLVTYFATLASIFDDKIPTIANRILHISCMDSSIAIAPLFQRFQTAVITSGTLSSINQNKFSELMKTSLINIGVIDEPLGKVFCADYAFRAEKANSRSILSVERSIFLDTSMIIQAQLGQTGHHLKHKHLTKGDFLKWCLPYLKDIRDQLTRRLKEQSQPLVPMI</sequence>
<keyword evidence="2" id="KW-1185">Reference proteome</keyword>
<dbReference type="Proteomes" id="UP000092445">
    <property type="component" value="Unassembled WGS sequence"/>
</dbReference>
<reference evidence="1" key="2">
    <citation type="submission" date="2020-05" db="UniProtKB">
        <authorList>
            <consortium name="EnsemblMetazoa"/>
        </authorList>
    </citation>
    <scope>IDENTIFICATION</scope>
    <source>
        <strain evidence="1">IAEA</strain>
    </source>
</reference>
<dbReference type="VEuPathDB" id="VectorBase:GPAI009251"/>
<name>A0A1A9ZB52_GLOPL</name>
<dbReference type="EnsemblMetazoa" id="GPAI009251-RA">
    <property type="protein sequence ID" value="GPAI009251-PA"/>
    <property type="gene ID" value="GPAI009251"/>
</dbReference>
<reference evidence="2" key="1">
    <citation type="submission" date="2014-03" db="EMBL/GenBank/DDBJ databases">
        <authorList>
            <person name="Aksoy S."/>
            <person name="Warren W."/>
            <person name="Wilson R.K."/>
        </authorList>
    </citation>
    <scope>NUCLEOTIDE SEQUENCE [LARGE SCALE GENOMIC DNA]</scope>
    <source>
        <strain evidence="2">IAEA</strain>
    </source>
</reference>
<dbReference type="AlphaFoldDB" id="A0A1A9ZB52"/>